<dbReference type="EMBL" id="CAUOFW020007741">
    <property type="protein sequence ID" value="CAK9180504.1"/>
    <property type="molecule type" value="Genomic_DNA"/>
</dbReference>
<dbReference type="AlphaFoldDB" id="A0ABC8UHJ8"/>
<organism evidence="4 5">
    <name type="scientific">Ilex paraguariensis</name>
    <name type="common">yerba mate</name>
    <dbReference type="NCBI Taxonomy" id="185542"/>
    <lineage>
        <taxon>Eukaryota</taxon>
        <taxon>Viridiplantae</taxon>
        <taxon>Streptophyta</taxon>
        <taxon>Embryophyta</taxon>
        <taxon>Tracheophyta</taxon>
        <taxon>Spermatophyta</taxon>
        <taxon>Magnoliopsida</taxon>
        <taxon>eudicotyledons</taxon>
        <taxon>Gunneridae</taxon>
        <taxon>Pentapetalae</taxon>
        <taxon>asterids</taxon>
        <taxon>campanulids</taxon>
        <taxon>Aquifoliales</taxon>
        <taxon>Aquifoliaceae</taxon>
        <taxon>Ilex</taxon>
    </lineage>
</organism>
<feature type="region of interest" description="Disordered" evidence="3">
    <location>
        <begin position="14"/>
        <end position="37"/>
    </location>
</feature>
<feature type="region of interest" description="Disordered" evidence="3">
    <location>
        <begin position="96"/>
        <end position="122"/>
    </location>
</feature>
<dbReference type="PROSITE" id="PS50096">
    <property type="entry name" value="IQ"/>
    <property type="match status" value="1"/>
</dbReference>
<dbReference type="GO" id="GO:0005516">
    <property type="term" value="F:calmodulin binding"/>
    <property type="evidence" value="ECO:0007669"/>
    <property type="project" value="UniProtKB-KW"/>
</dbReference>
<feature type="region of interest" description="Disordered" evidence="3">
    <location>
        <begin position="390"/>
        <end position="414"/>
    </location>
</feature>
<dbReference type="Pfam" id="PF00612">
    <property type="entry name" value="IQ"/>
    <property type="match status" value="1"/>
</dbReference>
<keyword evidence="1" id="KW-0112">Calmodulin-binding</keyword>
<comment type="caution">
    <text evidence="4">The sequence shown here is derived from an EMBL/GenBank/DDBJ whole genome shotgun (WGS) entry which is preliminary data.</text>
</comment>
<reference evidence="4 5" key="1">
    <citation type="submission" date="2024-02" db="EMBL/GenBank/DDBJ databases">
        <authorList>
            <person name="Vignale AGUSTIN F."/>
            <person name="Sosa J E."/>
            <person name="Modenutti C."/>
        </authorList>
    </citation>
    <scope>NUCLEOTIDE SEQUENCE [LARGE SCALE GENOMIC DNA]</scope>
</reference>
<name>A0ABC8UHJ8_9AQUA</name>
<protein>
    <recommendedName>
        <fullName evidence="6">Protein IQ-DOMAIN 1</fullName>
    </recommendedName>
</protein>
<evidence type="ECO:0000256" key="1">
    <source>
        <dbReference type="ARBA" id="ARBA00022860"/>
    </source>
</evidence>
<evidence type="ECO:0000256" key="3">
    <source>
        <dbReference type="SAM" id="MobiDB-lite"/>
    </source>
</evidence>
<dbReference type="PANTHER" id="PTHR32295:SF15">
    <property type="entry name" value="PROTEIN IQ-DOMAIN 33"/>
    <property type="match status" value="1"/>
</dbReference>
<evidence type="ECO:0000313" key="4">
    <source>
        <dbReference type="EMBL" id="CAK9180504.1"/>
    </source>
</evidence>
<sequence length="414" mass="46514">MGITGELVRSVFSKSRSVGAHESNVRSNAGEKRRWSSVRSYLCGDELNSAIAEEDSASVRSTRAATTQPELSSVLLEEDKASANNSEATVTQPIIENFTEKGEIQSKETNEETQEERQNSTAKLFRKDDAAIVIQSAFRGFLAKRRNEGIKLVDAAQELGVEIGSPSRVSIGTSIAVQTANSAVAFSLREESFAVPPRLPPRARTQVLKLQEDWDDSTLCSSISEMRIQHRLEAATRRERALAYAFAQQLRICSKKKQTKSDGTDPNIGWSWLERWMATRQPENFLIENYISKQLEPLHTNQRQGIRRSSFDITKKENESCGSNEVSVQFDSISIIAPEDRDKLRPSKNRLKVTRSLSRQKTLPSYHYSNKHIKVSKKICARDDEIAKKQKTKQAGSKREMKCKDATSQVSPDM</sequence>
<accession>A0ABC8UHJ8</accession>
<evidence type="ECO:0008006" key="6">
    <source>
        <dbReference type="Google" id="ProtNLM"/>
    </source>
</evidence>
<proteinExistence type="inferred from homology"/>
<evidence type="ECO:0000256" key="2">
    <source>
        <dbReference type="ARBA" id="ARBA00024341"/>
    </source>
</evidence>
<feature type="compositionally biased region" description="Basic and acidic residues" evidence="3">
    <location>
        <begin position="98"/>
        <end position="118"/>
    </location>
</feature>
<evidence type="ECO:0000313" key="5">
    <source>
        <dbReference type="Proteomes" id="UP001642360"/>
    </source>
</evidence>
<dbReference type="Proteomes" id="UP001642360">
    <property type="component" value="Unassembled WGS sequence"/>
</dbReference>
<gene>
    <name evidence="4" type="ORF">ILEXP_LOCUS50512</name>
</gene>
<comment type="similarity">
    <text evidence="2">Belongs to the IQD family.</text>
</comment>
<keyword evidence="5" id="KW-1185">Reference proteome</keyword>
<dbReference type="PANTHER" id="PTHR32295">
    <property type="entry name" value="IQ-DOMAIN 5-RELATED"/>
    <property type="match status" value="1"/>
</dbReference>
<dbReference type="InterPro" id="IPR000048">
    <property type="entry name" value="IQ_motif_EF-hand-BS"/>
</dbReference>